<evidence type="ECO:0000313" key="3">
    <source>
        <dbReference type="Proteomes" id="UP000705379"/>
    </source>
</evidence>
<gene>
    <name evidence="2" type="ORF">DYI23_16285</name>
</gene>
<dbReference type="InterPro" id="IPR018666">
    <property type="entry name" value="DUF2125"/>
</dbReference>
<keyword evidence="1" id="KW-1133">Transmembrane helix</keyword>
<reference evidence="2" key="1">
    <citation type="submission" date="2018-08" db="EMBL/GenBank/DDBJ databases">
        <authorList>
            <person name="Jin W."/>
            <person name="Wang H."/>
            <person name="Yang Y."/>
            <person name="Li M."/>
            <person name="Liu J."/>
        </authorList>
    </citation>
    <scope>NUCLEOTIDE SEQUENCE</scope>
    <source>
        <strain evidence="2">AESS21</strain>
    </source>
</reference>
<sequence length="346" mass="37116">MDAGPKRNLKIRYILLAAAVLVTILVWSGGWFYMRGVLRDQIDHQMVRLGQTGQTVSCSDMPIGGFPFRFEVNCAEPALADSRGRTADFKALRTVALVYNPWHVIAEAAGPARFEDPLTGLTGEANWENARSSVIYSTSSIEQIDVVMENVSVAVGGSRPEAGFLADGVSFHLRPLPGALKTLEVFISLNRADSDLLPSLPEPLDAKLHLQLEDGMTLLQGAPIDSLRRSSDGSLPFRLAWVSIGNQEMALTATGDLVLDRAGRLSGKVDLSLAGVDQLATFAASIFPEAAPSLDAMRGAALSFGQQTADENDRSVIRLPLNLRDGQVNLGFLPLGVLPPISLGGR</sequence>
<dbReference type="Pfam" id="PF09898">
    <property type="entry name" value="DUF2125"/>
    <property type="match status" value="1"/>
</dbReference>
<evidence type="ECO:0000313" key="2">
    <source>
        <dbReference type="EMBL" id="MBS8261788.1"/>
    </source>
</evidence>
<dbReference type="RefSeq" id="WP_213217141.1">
    <property type="nucleotide sequence ID" value="NZ_QTKU01000004.1"/>
</dbReference>
<comment type="caution">
    <text evidence="2">The sequence shown here is derived from an EMBL/GenBank/DDBJ whole genome shotgun (WGS) entry which is preliminary data.</text>
</comment>
<evidence type="ECO:0000256" key="1">
    <source>
        <dbReference type="SAM" id="Phobius"/>
    </source>
</evidence>
<name>A0A944GTG8_9HYPH</name>
<dbReference type="Proteomes" id="UP000705379">
    <property type="component" value="Unassembled WGS sequence"/>
</dbReference>
<keyword evidence="1" id="KW-0472">Membrane</keyword>
<organism evidence="2 3">
    <name type="scientific">Roseibium polysiphoniae</name>
    <dbReference type="NCBI Taxonomy" id="2571221"/>
    <lineage>
        <taxon>Bacteria</taxon>
        <taxon>Pseudomonadati</taxon>
        <taxon>Pseudomonadota</taxon>
        <taxon>Alphaproteobacteria</taxon>
        <taxon>Hyphomicrobiales</taxon>
        <taxon>Stappiaceae</taxon>
        <taxon>Roseibium</taxon>
    </lineage>
</organism>
<dbReference type="EMBL" id="QTKU01000004">
    <property type="protein sequence ID" value="MBS8261788.1"/>
    <property type="molecule type" value="Genomic_DNA"/>
</dbReference>
<protein>
    <submittedName>
        <fullName evidence="2">DUF2125 domain-containing protein</fullName>
    </submittedName>
</protein>
<keyword evidence="1" id="KW-0812">Transmembrane</keyword>
<accession>A0A944GTG8</accession>
<dbReference type="AlphaFoldDB" id="A0A944GTG8"/>
<reference evidence="2" key="2">
    <citation type="journal article" date="2021" name="Microorganisms">
        <title>Bacterial Dimethylsulfoniopropionate Biosynthesis in the East China Sea.</title>
        <authorList>
            <person name="Liu J."/>
            <person name="Zhang Y."/>
            <person name="Liu J."/>
            <person name="Zhong H."/>
            <person name="Williams B.T."/>
            <person name="Zheng Y."/>
            <person name="Curson A.R.J."/>
            <person name="Sun C."/>
            <person name="Sun H."/>
            <person name="Song D."/>
            <person name="Wagner Mackenzie B."/>
            <person name="Bermejo Martinez A."/>
            <person name="Todd J.D."/>
            <person name="Zhang X.H."/>
        </authorList>
    </citation>
    <scope>NUCLEOTIDE SEQUENCE</scope>
    <source>
        <strain evidence="2">AESS21</strain>
    </source>
</reference>
<feature type="transmembrane region" description="Helical" evidence="1">
    <location>
        <begin position="12"/>
        <end position="34"/>
    </location>
</feature>
<proteinExistence type="predicted"/>